<name>A0A085LMZ2_9BILA</name>
<feature type="domain" description="FACT complex subunit SPT16 middle" evidence="13">
    <location>
        <begin position="519"/>
        <end position="678"/>
    </location>
</feature>
<dbReference type="GO" id="GO:0032786">
    <property type="term" value="P:positive regulation of DNA-templated transcription, elongation"/>
    <property type="evidence" value="ECO:0007669"/>
    <property type="project" value="UniProtKB-ARBA"/>
</dbReference>
<sequence>MAPAALQLDSKQFWTRLSKIYSFWVGCLSFLKSLSMLVQEDGRHAPLSDVKVFFSCMGSTRRVAYCKTLALQTWLFGYEIPDMLLIVAKRCLVFFGGERKISLFRQIEKAPNALSTVELKFICRVKEDKLQDQLLPVVKELEKLSENASVGSFVKEHPSGEFADAWNDVFSKYKFNIVDVTVPFGLLMAVKDQSEVALIKTACESTCAFFNKFLKPQLIGLVEEERVVTHAAISEACSKASRSSKYLTDVDLSKLDLCYPPIIQSGGRYALKYSVISDEHNLNYGAIVCSLGLRYMQYCSNISRTLLVDPSTELQEIYALLCNVQQKVIEALKPKVRLSSVYEAAQQVVKESKPDLLPFLTKNVGFGIGIEFRESALLINANNAVQTEEGMVFNIGVGFAGVDNVAGTESIGKTISLFIADTVLVGKDGGVSLTDSAKKRFKNISMFTEEEDEEPEQNKENIDDALGRGKRSVVLQEQLRVLHRRPSLFGMLILIRKATVAYKSIAHMPKEKEVSRMQFYVDEKHEAIIMPIAGSSVPVHISMIKNISMSNEGDFTYLRINLFHPGMAVVKDASAFPAPDAIYVKEMTFRSTNVKEPGELNPPSLNLITASRLIKEMQKSFRAKEAEEREKEGVVQQDTLIVNVNKTYPRLKDLYVRPNMINKRLIGTLEAHTNGFRYVASRGDRLDILYKNIKHAFFQPCDGEMIVLIHFHLKDAILYGKRKHTDIQFFTEVGEITTDLGKRGGRDDRDDLYAEQAERDLRRKLNIAFKTFCDRIEVLTNQLVEFDTPFRSLGFYGVPYRSSVLLQPTSCCLVNLSDWPPLVITLDEVELVHFERVQFHLKNFDMVFIFKDYTQKPFSITAIPTDVLDHVKDWLNSCDIPYSEGIQSLNWPKIMKSILEDAEGFFDSGGWDFLTKDEDESDEEAEAEGSSGDDEDFNLDEEEESSEEDSDEDYESVVSSESGSGDGESESGKSWSELEEETRQEEKERMLSRHTNK</sequence>
<dbReference type="InterPro" id="IPR000994">
    <property type="entry name" value="Pept_M24"/>
</dbReference>
<dbReference type="InterPro" id="IPR013953">
    <property type="entry name" value="FACT_SPT16_M"/>
</dbReference>
<dbReference type="Gene3D" id="2.30.29.150">
    <property type="match status" value="1"/>
</dbReference>
<evidence type="ECO:0000256" key="8">
    <source>
        <dbReference type="ARBA" id="ARBA00023204"/>
    </source>
</evidence>
<dbReference type="InterPro" id="IPR036005">
    <property type="entry name" value="Creatinase/aminopeptidase-like"/>
</dbReference>
<evidence type="ECO:0000256" key="4">
    <source>
        <dbReference type="ARBA" id="ARBA00022763"/>
    </source>
</evidence>
<evidence type="ECO:0000256" key="10">
    <source>
        <dbReference type="RuleBase" id="RU367052"/>
    </source>
</evidence>
<dbReference type="Gene3D" id="3.40.350.10">
    <property type="entry name" value="Creatinase/prolidase N-terminal domain"/>
    <property type="match status" value="1"/>
</dbReference>
<dbReference type="Gene3D" id="3.90.230.10">
    <property type="entry name" value="Creatinase/methionine aminopeptidase superfamily"/>
    <property type="match status" value="1"/>
</dbReference>
<dbReference type="FunFam" id="2.30.29.210:FF:000001">
    <property type="entry name" value="FACT complex subunit spt16"/>
    <property type="match status" value="1"/>
</dbReference>
<dbReference type="GO" id="GO:0006368">
    <property type="term" value="P:transcription elongation by RNA polymerase II"/>
    <property type="evidence" value="ECO:0007669"/>
    <property type="project" value="TreeGrafter"/>
</dbReference>
<dbReference type="GO" id="GO:0006260">
    <property type="term" value="P:DNA replication"/>
    <property type="evidence" value="ECO:0007669"/>
    <property type="project" value="UniProtKB-KW"/>
</dbReference>
<dbReference type="SMART" id="SM01285">
    <property type="entry name" value="FACT-Spt16_Nlob"/>
    <property type="match status" value="1"/>
</dbReference>
<comment type="function">
    <text evidence="10">Component of the FACT complex, a general chromatin factor that acts to reorganize nucleosomes. The FACT complex is involved in multiple processes that require DNA as a template such as mRNA elongation, DNA replication and DNA repair. During transcription elongation the FACT complex acts as a histone chaperone that both destabilizes and restores nucleosomal structure. It facilitates the passage of RNA polymerase II and transcription by promoting the dissociation of one histone H2A-H2B dimer from the nucleosome, then subsequently promotes the reestablishment of the nucleosome following the passage of RNA polymerase II.</text>
</comment>
<evidence type="ECO:0000313" key="15">
    <source>
        <dbReference type="EMBL" id="KFD46338.1"/>
    </source>
</evidence>
<feature type="domain" description="Histone chaperone RTT106/FACT complex subunit SPT16-like middle" evidence="14">
    <location>
        <begin position="795"/>
        <end position="885"/>
    </location>
</feature>
<dbReference type="Gene3D" id="2.30.29.210">
    <property type="entry name" value="FACT complex subunit Spt16p/Cdc68p"/>
    <property type="match status" value="1"/>
</dbReference>
<dbReference type="Pfam" id="PF08644">
    <property type="entry name" value="SPT16"/>
    <property type="match status" value="1"/>
</dbReference>
<keyword evidence="2 10" id="KW-0158">Chromosome</keyword>
<dbReference type="Pfam" id="PF00557">
    <property type="entry name" value="Peptidase_M24"/>
    <property type="match status" value="1"/>
</dbReference>
<evidence type="ECO:0000256" key="7">
    <source>
        <dbReference type="ARBA" id="ARBA00023163"/>
    </source>
</evidence>
<dbReference type="InterPro" id="IPR056595">
    <property type="entry name" value="Fact-SPT16_PH"/>
</dbReference>
<evidence type="ECO:0000256" key="5">
    <source>
        <dbReference type="ARBA" id="ARBA00023015"/>
    </source>
</evidence>
<dbReference type="PANTHER" id="PTHR13980:SF15">
    <property type="entry name" value="FACT COMPLEX SUBUNIT SPT16"/>
    <property type="match status" value="1"/>
</dbReference>
<dbReference type="FunFam" id="2.30.29.30:FF:000017">
    <property type="entry name" value="FACT complex subunit SPT16"/>
    <property type="match status" value="1"/>
</dbReference>
<dbReference type="InterPro" id="IPR040258">
    <property type="entry name" value="Spt16"/>
</dbReference>
<evidence type="ECO:0000259" key="12">
    <source>
        <dbReference type="SMART" id="SM01285"/>
    </source>
</evidence>
<dbReference type="PANTHER" id="PTHR13980">
    <property type="entry name" value="CDC68 RELATED"/>
    <property type="match status" value="1"/>
</dbReference>
<dbReference type="InterPro" id="IPR029149">
    <property type="entry name" value="Creatin/AminoP/Spt16_N"/>
</dbReference>
<gene>
    <name evidence="15" type="ORF">M513_12789</name>
    <name evidence="16" type="ORF">M514_12789</name>
</gene>
<dbReference type="AlphaFoldDB" id="A0A085LMZ2"/>
<dbReference type="SMART" id="SM01287">
    <property type="entry name" value="Rtt106"/>
    <property type="match status" value="1"/>
</dbReference>
<keyword evidence="3 10" id="KW-0235">DNA replication</keyword>
<evidence type="ECO:0000256" key="1">
    <source>
        <dbReference type="ARBA" id="ARBA00010779"/>
    </source>
</evidence>
<comment type="subcellular location">
    <subcellularLocation>
        <location evidence="10">Nucleus</location>
    </subcellularLocation>
    <subcellularLocation>
        <location evidence="10">Chromosome</location>
    </subcellularLocation>
</comment>
<dbReference type="SMART" id="SM01286">
    <property type="entry name" value="SPT16"/>
    <property type="match status" value="1"/>
</dbReference>
<evidence type="ECO:0000256" key="3">
    <source>
        <dbReference type="ARBA" id="ARBA00022705"/>
    </source>
</evidence>
<dbReference type="Proteomes" id="UP000030764">
    <property type="component" value="Unassembled WGS sequence"/>
</dbReference>
<accession>A0A085LMZ2</accession>
<dbReference type="Proteomes" id="UP000030758">
    <property type="component" value="Unassembled WGS sequence"/>
</dbReference>
<evidence type="ECO:0000256" key="6">
    <source>
        <dbReference type="ARBA" id="ARBA00023054"/>
    </source>
</evidence>
<feature type="region of interest" description="Disordered" evidence="11">
    <location>
        <begin position="913"/>
        <end position="997"/>
    </location>
</feature>
<proteinExistence type="inferred from homology"/>
<reference evidence="15 17" key="1">
    <citation type="journal article" date="2014" name="Nat. Genet.">
        <title>Genome and transcriptome of the porcine whipworm Trichuris suis.</title>
        <authorList>
            <person name="Jex A.R."/>
            <person name="Nejsum P."/>
            <person name="Schwarz E.M."/>
            <person name="Hu L."/>
            <person name="Young N.D."/>
            <person name="Hall R.S."/>
            <person name="Korhonen P.K."/>
            <person name="Liao S."/>
            <person name="Thamsborg S."/>
            <person name="Xia J."/>
            <person name="Xu P."/>
            <person name="Wang S."/>
            <person name="Scheerlinck J.P."/>
            <person name="Hofmann A."/>
            <person name="Sternberg P.W."/>
            <person name="Wang J."/>
            <person name="Gasser R.B."/>
        </authorList>
    </citation>
    <scope>NUCLEOTIDE SEQUENCE [LARGE SCALE GENOMIC DNA]</scope>
    <source>
        <strain evidence="16">DCEP-RM93F</strain>
        <strain evidence="15">DCEP-RM93M</strain>
    </source>
</reference>
<dbReference type="EMBL" id="KL363377">
    <property type="protein sequence ID" value="KFD46338.1"/>
    <property type="molecule type" value="Genomic_DNA"/>
</dbReference>
<evidence type="ECO:0000256" key="9">
    <source>
        <dbReference type="ARBA" id="ARBA00023242"/>
    </source>
</evidence>
<dbReference type="GO" id="GO:0006281">
    <property type="term" value="P:DNA repair"/>
    <property type="evidence" value="ECO:0007669"/>
    <property type="project" value="UniProtKB-UniRule"/>
</dbReference>
<organism evidence="15 17">
    <name type="scientific">Trichuris suis</name>
    <name type="common">pig whipworm</name>
    <dbReference type="NCBI Taxonomy" id="68888"/>
    <lineage>
        <taxon>Eukaryota</taxon>
        <taxon>Metazoa</taxon>
        <taxon>Ecdysozoa</taxon>
        <taxon>Nematoda</taxon>
        <taxon>Enoplea</taxon>
        <taxon>Dorylaimia</taxon>
        <taxon>Trichinellida</taxon>
        <taxon>Trichuridae</taxon>
        <taxon>Trichuris</taxon>
    </lineage>
</organism>
<dbReference type="Gene3D" id="2.30.29.30">
    <property type="entry name" value="Pleckstrin-homology domain (PH domain)/Phosphotyrosine-binding domain (PTB)"/>
    <property type="match status" value="1"/>
</dbReference>
<protein>
    <recommendedName>
        <fullName evidence="10">FACT complex subunit</fullName>
    </recommendedName>
</protein>
<keyword evidence="8 10" id="KW-0234">DNA repair</keyword>
<evidence type="ECO:0000259" key="14">
    <source>
        <dbReference type="SMART" id="SM01287"/>
    </source>
</evidence>
<keyword evidence="9 10" id="KW-0539">Nucleus</keyword>
<keyword evidence="5 10" id="KW-0805">Transcription regulation</keyword>
<dbReference type="SUPFAM" id="SSF55920">
    <property type="entry name" value="Creatinase/aminopeptidase"/>
    <property type="match status" value="1"/>
</dbReference>
<dbReference type="InterPro" id="IPR011993">
    <property type="entry name" value="PH-like_dom_sf"/>
</dbReference>
<feature type="compositionally biased region" description="Acidic residues" evidence="11">
    <location>
        <begin position="917"/>
        <end position="955"/>
    </location>
</feature>
<dbReference type="GO" id="GO:0035101">
    <property type="term" value="C:FACT complex"/>
    <property type="evidence" value="ECO:0007669"/>
    <property type="project" value="UniProtKB-UniRule"/>
</dbReference>
<comment type="subunit">
    <text evidence="10">Component of the FACT complex.</text>
</comment>
<keyword evidence="17" id="KW-1185">Reference proteome</keyword>
<keyword evidence="7 10" id="KW-0804">Transcription</keyword>
<comment type="similarity">
    <text evidence="1 10">Belongs to the peptidase M24 family. SPT16 subfamily.</text>
</comment>
<dbReference type="InterPro" id="IPR013719">
    <property type="entry name" value="RTT106/SPT16-like_middle_dom"/>
</dbReference>
<dbReference type="Pfam" id="PF08512">
    <property type="entry name" value="Rttp106-like_middle"/>
    <property type="match status" value="1"/>
</dbReference>
<evidence type="ECO:0000256" key="2">
    <source>
        <dbReference type="ARBA" id="ARBA00022454"/>
    </source>
</evidence>
<dbReference type="Pfam" id="PF24824">
    <property type="entry name" value="PH_SPT16"/>
    <property type="match status" value="1"/>
</dbReference>
<dbReference type="FunFam" id="2.30.29.150:FF:000003">
    <property type="entry name" value="FACT complex subunit SPT16"/>
    <property type="match status" value="1"/>
</dbReference>
<feature type="domain" description="FACT complex subunit SPT16 N-terminal lobe" evidence="12">
    <location>
        <begin position="8"/>
        <end position="184"/>
    </location>
</feature>
<dbReference type="FunFam" id="3.90.230.10:FF:000005">
    <property type="entry name" value="FACT complex subunit spt16"/>
    <property type="match status" value="1"/>
</dbReference>
<keyword evidence="6" id="KW-0175">Coiled coil</keyword>
<evidence type="ECO:0000313" key="16">
    <source>
        <dbReference type="EMBL" id="KFD69075.1"/>
    </source>
</evidence>
<evidence type="ECO:0000256" key="11">
    <source>
        <dbReference type="SAM" id="MobiDB-lite"/>
    </source>
</evidence>
<dbReference type="GO" id="GO:0031491">
    <property type="term" value="F:nucleosome binding"/>
    <property type="evidence" value="ECO:0007669"/>
    <property type="project" value="TreeGrafter"/>
</dbReference>
<dbReference type="Pfam" id="PF14826">
    <property type="entry name" value="FACT-Spt16_Nlob"/>
    <property type="match status" value="1"/>
</dbReference>
<evidence type="ECO:0000313" key="17">
    <source>
        <dbReference type="Proteomes" id="UP000030764"/>
    </source>
</evidence>
<evidence type="ECO:0000259" key="13">
    <source>
        <dbReference type="SMART" id="SM01286"/>
    </source>
</evidence>
<dbReference type="InterPro" id="IPR029148">
    <property type="entry name" value="FACT-SPT16_Nlobe"/>
</dbReference>
<keyword evidence="4 10" id="KW-0227">DNA damage</keyword>
<dbReference type="EMBL" id="KL367498">
    <property type="protein sequence ID" value="KFD69075.1"/>
    <property type="molecule type" value="Genomic_DNA"/>
</dbReference>